<evidence type="ECO:0000313" key="12">
    <source>
        <dbReference type="Proteomes" id="UP000261560"/>
    </source>
</evidence>
<dbReference type="Ensembl" id="ENSOMET00000034676.1">
    <property type="protein sequence ID" value="ENSOMEP00000017100.1"/>
    <property type="gene ID" value="ENSOMEG00000018807.1"/>
</dbReference>
<dbReference type="Pfam" id="PF09454">
    <property type="entry name" value="Vps23_core"/>
    <property type="match status" value="1"/>
</dbReference>
<accession>A0A3B3CID0</accession>
<dbReference type="GeneTree" id="ENSGT00940000153903"/>
<dbReference type="SUPFAM" id="SSF140111">
    <property type="entry name" value="Endosomal sorting complex assembly domain"/>
    <property type="match status" value="1"/>
</dbReference>
<dbReference type="FunFam" id="3.10.110.10:FF:000040">
    <property type="entry name" value="tumor susceptibility gene 101 protein"/>
    <property type="match status" value="1"/>
</dbReference>
<organism evidence="11 12">
    <name type="scientific">Oryzias melastigma</name>
    <name type="common">Marine medaka</name>
    <dbReference type="NCBI Taxonomy" id="30732"/>
    <lineage>
        <taxon>Eukaryota</taxon>
        <taxon>Metazoa</taxon>
        <taxon>Chordata</taxon>
        <taxon>Craniata</taxon>
        <taxon>Vertebrata</taxon>
        <taxon>Euteleostomi</taxon>
        <taxon>Actinopterygii</taxon>
        <taxon>Neopterygii</taxon>
        <taxon>Teleostei</taxon>
        <taxon>Neoteleostei</taxon>
        <taxon>Acanthomorphata</taxon>
        <taxon>Ovalentaria</taxon>
        <taxon>Atherinomorphae</taxon>
        <taxon>Beloniformes</taxon>
        <taxon>Adrianichthyidae</taxon>
        <taxon>Oryziinae</taxon>
        <taxon>Oryzias</taxon>
    </lineage>
</organism>
<keyword evidence="4" id="KW-0967">Endosome</keyword>
<evidence type="ECO:0000256" key="4">
    <source>
        <dbReference type="ARBA" id="ARBA00022753"/>
    </source>
</evidence>
<comment type="subcellular location">
    <subcellularLocation>
        <location evidence="1">Endosome</location>
    </subcellularLocation>
</comment>
<dbReference type="PROSITE" id="PS51312">
    <property type="entry name" value="SB"/>
    <property type="match status" value="1"/>
</dbReference>
<dbReference type="Gene3D" id="6.10.140.820">
    <property type="match status" value="1"/>
</dbReference>
<dbReference type="InterPro" id="IPR037202">
    <property type="entry name" value="ESCRT_assembly_dom"/>
</dbReference>
<evidence type="ECO:0000259" key="10">
    <source>
        <dbReference type="PROSITE" id="PS51322"/>
    </source>
</evidence>
<dbReference type="GO" id="GO:0006355">
    <property type="term" value="P:regulation of DNA-templated transcription"/>
    <property type="evidence" value="ECO:0007669"/>
    <property type="project" value="UniProtKB-ARBA"/>
</dbReference>
<dbReference type="PANTHER" id="PTHR23306">
    <property type="entry name" value="TUMOR SUSCEPTIBILITY GENE 101 PROTEIN-RELATED"/>
    <property type="match status" value="1"/>
</dbReference>
<dbReference type="SMART" id="SM00212">
    <property type="entry name" value="UBCc"/>
    <property type="match status" value="1"/>
</dbReference>
<dbReference type="InterPro" id="IPR016135">
    <property type="entry name" value="UBQ-conjugating_enzyme/RWD"/>
</dbReference>
<proteinExistence type="inferred from homology"/>
<dbReference type="GO" id="GO:0015031">
    <property type="term" value="P:protein transport"/>
    <property type="evidence" value="ECO:0007669"/>
    <property type="project" value="UniProtKB-UniRule"/>
</dbReference>
<keyword evidence="6 8" id="KW-0175">Coiled coil</keyword>
<evidence type="ECO:0000256" key="5">
    <source>
        <dbReference type="ARBA" id="ARBA00022927"/>
    </source>
</evidence>
<dbReference type="GO" id="GO:0043130">
    <property type="term" value="F:ubiquitin binding"/>
    <property type="evidence" value="ECO:0007669"/>
    <property type="project" value="TreeGrafter"/>
</dbReference>
<evidence type="ECO:0000313" key="11">
    <source>
        <dbReference type="Ensembl" id="ENSOMEP00000017100.1"/>
    </source>
</evidence>
<dbReference type="GO" id="GO:0005634">
    <property type="term" value="C:nucleus"/>
    <property type="evidence" value="ECO:0007669"/>
    <property type="project" value="UniProtKB-ARBA"/>
</dbReference>
<dbReference type="PROSITE" id="PS51322">
    <property type="entry name" value="UEV"/>
    <property type="match status" value="1"/>
</dbReference>
<dbReference type="Proteomes" id="UP000261560">
    <property type="component" value="Unplaced"/>
</dbReference>
<evidence type="ECO:0000256" key="2">
    <source>
        <dbReference type="ARBA" id="ARBA00009594"/>
    </source>
</evidence>
<keyword evidence="3 7" id="KW-0813">Transport</keyword>
<name>A0A3B3CID0_ORYME</name>
<reference evidence="11" key="2">
    <citation type="submission" date="2025-09" db="UniProtKB">
        <authorList>
            <consortium name="Ensembl"/>
        </authorList>
    </citation>
    <scope>IDENTIFICATION</scope>
</reference>
<evidence type="ECO:0000256" key="7">
    <source>
        <dbReference type="PROSITE-ProRule" id="PRU00644"/>
    </source>
</evidence>
<evidence type="ECO:0000259" key="9">
    <source>
        <dbReference type="PROSITE" id="PS51312"/>
    </source>
</evidence>
<evidence type="ECO:0000256" key="8">
    <source>
        <dbReference type="SAM" id="Coils"/>
    </source>
</evidence>
<sequence>MTLTETSIKKMLPTQYKYRDLTVREITYVISQYKDLKPLMDAYVFNDGSSRDLMSLTGTVPVSYRGNTYNIPVCLWLLDTYPYNPPICFVKPTSAMMIKTGKHIDANGKIYLPYLHEWKHPQSDLIGLIQVMIVVFGEEPPVFSRPTTQPPFPAFQAAGPPNGKACSCWRACRCTLSSCIPPAGLSPQRLPLPWRPSRDGTIGEDTIRASLISAVSDKLRWRMKEEMDRAQAELDALKRTEEDLKKGHQKLEDMISKLDQEVAEVDRNIELLKKKDEELSEALEKMENQSENNDIDDVIVPTAPLYKQILNLYAEENAIEDTIFYLGEALRRGVIDLEVFLKHVRLLSRKQFQLRALMQKARKTAGLSDLY</sequence>
<dbReference type="Gene3D" id="6.10.250.370">
    <property type="match status" value="1"/>
</dbReference>
<keyword evidence="12" id="KW-1185">Reference proteome</keyword>
<dbReference type="GO" id="GO:0008333">
    <property type="term" value="P:endosome to lysosome transport"/>
    <property type="evidence" value="ECO:0007669"/>
    <property type="project" value="TreeGrafter"/>
</dbReference>
<dbReference type="GO" id="GO:0000813">
    <property type="term" value="C:ESCRT I complex"/>
    <property type="evidence" value="ECO:0007669"/>
    <property type="project" value="TreeGrafter"/>
</dbReference>
<keyword evidence="5 7" id="KW-0653">Protein transport</keyword>
<dbReference type="Pfam" id="PF05743">
    <property type="entry name" value="UEV"/>
    <property type="match status" value="1"/>
</dbReference>
<feature type="domain" description="SB" evidence="9">
    <location>
        <begin position="303"/>
        <end position="371"/>
    </location>
</feature>
<dbReference type="InterPro" id="IPR052070">
    <property type="entry name" value="ESCRT-I_UEV_domain"/>
</dbReference>
<evidence type="ECO:0000256" key="1">
    <source>
        <dbReference type="ARBA" id="ARBA00004177"/>
    </source>
</evidence>
<dbReference type="InterPro" id="IPR017916">
    <property type="entry name" value="SB_dom"/>
</dbReference>
<comment type="similarity">
    <text evidence="2">Belongs to the ubiquitin-conjugating enzyme family. UEV subfamily.</text>
</comment>
<dbReference type="Gene3D" id="3.10.110.10">
    <property type="entry name" value="Ubiquitin Conjugating Enzyme"/>
    <property type="match status" value="1"/>
</dbReference>
<feature type="coiled-coil region" evidence="8">
    <location>
        <begin position="220"/>
        <end position="292"/>
    </location>
</feature>
<feature type="domain" description="UEV" evidence="10">
    <location>
        <begin position="3"/>
        <end position="146"/>
    </location>
</feature>
<dbReference type="CDD" id="cd11685">
    <property type="entry name" value="UEV_TSG101-like"/>
    <property type="match status" value="1"/>
</dbReference>
<dbReference type="SUPFAM" id="SSF54495">
    <property type="entry name" value="UBC-like"/>
    <property type="match status" value="1"/>
</dbReference>
<dbReference type="PANTHER" id="PTHR23306:SF17">
    <property type="entry name" value="TUMOR SUSCEPTIBILITY GENE 101 PROTEIN"/>
    <property type="match status" value="1"/>
</dbReference>
<dbReference type="InterPro" id="IPR008883">
    <property type="entry name" value="UEV_N"/>
</dbReference>
<evidence type="ECO:0000256" key="3">
    <source>
        <dbReference type="ARBA" id="ARBA00022448"/>
    </source>
</evidence>
<reference evidence="11" key="1">
    <citation type="submission" date="2025-08" db="UniProtKB">
        <authorList>
            <consortium name="Ensembl"/>
        </authorList>
    </citation>
    <scope>IDENTIFICATION</scope>
</reference>
<protein>
    <submittedName>
        <fullName evidence="11">Tumor susceptibility 101a</fullName>
    </submittedName>
</protein>
<evidence type="ECO:0000256" key="6">
    <source>
        <dbReference type="ARBA" id="ARBA00023054"/>
    </source>
</evidence>
<dbReference type="AlphaFoldDB" id="A0A3B3CID0"/>